<dbReference type="GO" id="GO:0016491">
    <property type="term" value="F:oxidoreductase activity"/>
    <property type="evidence" value="ECO:0007669"/>
    <property type="project" value="UniProtKB-KW"/>
</dbReference>
<dbReference type="Gene3D" id="3.50.50.100">
    <property type="match status" value="1"/>
</dbReference>
<comment type="cofactor">
    <cofactor evidence="1">
        <name>FAD</name>
        <dbReference type="ChEBI" id="CHEBI:57692"/>
    </cofactor>
</comment>
<dbReference type="RefSeq" id="WP_382368967.1">
    <property type="nucleotide sequence ID" value="NZ_JBHRZI010000005.1"/>
</dbReference>
<organism evidence="7 8">
    <name type="scientific">Lentzea rhizosphaerae</name>
    <dbReference type="NCBI Taxonomy" id="2041025"/>
    <lineage>
        <taxon>Bacteria</taxon>
        <taxon>Bacillati</taxon>
        <taxon>Actinomycetota</taxon>
        <taxon>Actinomycetes</taxon>
        <taxon>Pseudonocardiales</taxon>
        <taxon>Pseudonocardiaceae</taxon>
        <taxon>Lentzea</taxon>
    </lineage>
</organism>
<keyword evidence="5 7" id="KW-0560">Oxidoreductase</keyword>
<dbReference type="PRINTS" id="PR00411">
    <property type="entry name" value="PNDRDTASEI"/>
</dbReference>
<keyword evidence="3" id="KW-0285">Flavoprotein</keyword>
<sequence>MHRIVILGAGYAGVMSAVITAARTKRRDDVRITLVNATERFTERLRLHQTASGQEVADLRIPELLKDTGVEFVRGWVTGIDAAAHTVRVDDEQVLEYDTLVYALGGVADTAAVPGADDHAHTLNSRREAELLARRLADAGTRTVAVCGSGLTGVEAAAEIAEQHPELGVVLLGRQEPGATLGVKAKAYLDASLERLGVEVRSGVEIGKVLPDSVELVGGESVAADVVLWTSGVRVSPLAAAAGLEVDGNGRIVTDAALRSVSHPEIYAVGDAALIRQGYGVLHGTCQSGMPTGVHAAESIVRELRGKRPKPFRFGYYHTPVSLGRHDAVVQFTRPDSSPRSFLLTGRRAVWYKETVTSSPWPTYRRLMSMPGMGSVWPRGGRFTR</sequence>
<evidence type="ECO:0000256" key="4">
    <source>
        <dbReference type="ARBA" id="ARBA00022827"/>
    </source>
</evidence>
<gene>
    <name evidence="7" type="ORF">ACFOWZ_04290</name>
</gene>
<dbReference type="Proteomes" id="UP001595690">
    <property type="component" value="Unassembled WGS sequence"/>
</dbReference>
<dbReference type="InterPro" id="IPR051169">
    <property type="entry name" value="NADH-Q_oxidoreductase"/>
</dbReference>
<dbReference type="PRINTS" id="PR00368">
    <property type="entry name" value="FADPNR"/>
</dbReference>
<dbReference type="SUPFAM" id="SSF51905">
    <property type="entry name" value="FAD/NAD(P)-binding domain"/>
    <property type="match status" value="1"/>
</dbReference>
<evidence type="ECO:0000259" key="6">
    <source>
        <dbReference type="Pfam" id="PF07992"/>
    </source>
</evidence>
<evidence type="ECO:0000256" key="2">
    <source>
        <dbReference type="ARBA" id="ARBA00005272"/>
    </source>
</evidence>
<comment type="caution">
    <text evidence="7">The sequence shown here is derived from an EMBL/GenBank/DDBJ whole genome shotgun (WGS) entry which is preliminary data.</text>
</comment>
<dbReference type="EMBL" id="JBHRZI010000005">
    <property type="protein sequence ID" value="MFC3890681.1"/>
    <property type="molecule type" value="Genomic_DNA"/>
</dbReference>
<proteinExistence type="inferred from homology"/>
<keyword evidence="8" id="KW-1185">Reference proteome</keyword>
<dbReference type="EC" id="1.6.5.-" evidence="7"/>
<reference evidence="8" key="1">
    <citation type="journal article" date="2019" name="Int. J. Syst. Evol. Microbiol.">
        <title>The Global Catalogue of Microorganisms (GCM) 10K type strain sequencing project: providing services to taxonomists for standard genome sequencing and annotation.</title>
        <authorList>
            <consortium name="The Broad Institute Genomics Platform"/>
            <consortium name="The Broad Institute Genome Sequencing Center for Infectious Disease"/>
            <person name="Wu L."/>
            <person name="Ma J."/>
        </authorList>
    </citation>
    <scope>NUCLEOTIDE SEQUENCE [LARGE SCALE GENOMIC DNA]</scope>
    <source>
        <strain evidence="8">CGMCC 4.7405</strain>
    </source>
</reference>
<evidence type="ECO:0000256" key="5">
    <source>
        <dbReference type="ARBA" id="ARBA00023002"/>
    </source>
</evidence>
<dbReference type="Pfam" id="PF07992">
    <property type="entry name" value="Pyr_redox_2"/>
    <property type="match status" value="1"/>
</dbReference>
<evidence type="ECO:0000313" key="8">
    <source>
        <dbReference type="Proteomes" id="UP001595690"/>
    </source>
</evidence>
<evidence type="ECO:0000256" key="3">
    <source>
        <dbReference type="ARBA" id="ARBA00022630"/>
    </source>
</evidence>
<feature type="domain" description="FAD/NAD(P)-binding" evidence="6">
    <location>
        <begin position="3"/>
        <end position="283"/>
    </location>
</feature>
<protein>
    <submittedName>
        <fullName evidence="7">NAD(P)/FAD-dependent oxidoreductase</fullName>
        <ecNumber evidence="7">1.6.5.-</ecNumber>
    </submittedName>
</protein>
<dbReference type="PANTHER" id="PTHR42913:SF3">
    <property type="entry name" value="64 KDA MITOCHONDRIAL NADH DEHYDROGENASE (EUROFUNG)"/>
    <property type="match status" value="1"/>
</dbReference>
<dbReference type="InterPro" id="IPR036188">
    <property type="entry name" value="FAD/NAD-bd_sf"/>
</dbReference>
<evidence type="ECO:0000256" key="1">
    <source>
        <dbReference type="ARBA" id="ARBA00001974"/>
    </source>
</evidence>
<accession>A0ABV8BK75</accession>
<evidence type="ECO:0000313" key="7">
    <source>
        <dbReference type="EMBL" id="MFC3890681.1"/>
    </source>
</evidence>
<name>A0ABV8BK75_9PSEU</name>
<comment type="similarity">
    <text evidence="2">Belongs to the NADH dehydrogenase family.</text>
</comment>
<dbReference type="PANTHER" id="PTHR42913">
    <property type="entry name" value="APOPTOSIS-INDUCING FACTOR 1"/>
    <property type="match status" value="1"/>
</dbReference>
<dbReference type="InterPro" id="IPR023753">
    <property type="entry name" value="FAD/NAD-binding_dom"/>
</dbReference>
<keyword evidence="4" id="KW-0274">FAD</keyword>